<feature type="domain" description="NmrA-like" evidence="4">
    <location>
        <begin position="4"/>
        <end position="271"/>
    </location>
</feature>
<evidence type="ECO:0000256" key="2">
    <source>
        <dbReference type="ARBA" id="ARBA00022857"/>
    </source>
</evidence>
<comment type="caution">
    <text evidence="5">The sequence shown here is derived from an EMBL/GenBank/DDBJ whole genome shotgun (WGS) entry which is preliminary data.</text>
</comment>
<evidence type="ECO:0000256" key="3">
    <source>
        <dbReference type="ARBA" id="ARBA00023002"/>
    </source>
</evidence>
<dbReference type="AlphaFoldDB" id="A0A1B7XUJ4"/>
<keyword evidence="3" id="KW-0560">Oxidoreductase</keyword>
<comment type="similarity">
    <text evidence="1">Belongs to the NmrA-type oxidoreductase family. Isoflavone reductase subfamily.</text>
</comment>
<reference evidence="6" key="1">
    <citation type="journal article" date="2017" name="BMC Genomics">
        <title>Gapless genome assembly of Colletotrichum higginsianum reveals chromosome structure and association of transposable elements with secondary metabolite gene clusters.</title>
        <authorList>
            <person name="Dallery J.-F."/>
            <person name="Lapalu N."/>
            <person name="Zampounis A."/>
            <person name="Pigne S."/>
            <person name="Luyten I."/>
            <person name="Amselem J."/>
            <person name="Wittenberg A.H.J."/>
            <person name="Zhou S."/>
            <person name="de Queiroz M.V."/>
            <person name="Robin G.P."/>
            <person name="Auger A."/>
            <person name="Hainaut M."/>
            <person name="Henrissat B."/>
            <person name="Kim K.-T."/>
            <person name="Lee Y.-H."/>
            <person name="Lespinet O."/>
            <person name="Schwartz D.C."/>
            <person name="Thon M.R."/>
            <person name="O'Connell R.J."/>
        </authorList>
    </citation>
    <scope>NUCLEOTIDE SEQUENCE [LARGE SCALE GENOMIC DNA]</scope>
    <source>
        <strain evidence="6">IMI 349063</strain>
    </source>
</reference>
<evidence type="ECO:0000313" key="6">
    <source>
        <dbReference type="Proteomes" id="UP000092177"/>
    </source>
</evidence>
<keyword evidence="2" id="KW-0521">NADP</keyword>
<dbReference type="InterPro" id="IPR008030">
    <property type="entry name" value="NmrA-like"/>
</dbReference>
<dbReference type="Gene3D" id="3.90.25.10">
    <property type="entry name" value="UDP-galactose 4-epimerase, domain 1"/>
    <property type="match status" value="1"/>
</dbReference>
<dbReference type="GO" id="GO:0016491">
    <property type="term" value="F:oxidoreductase activity"/>
    <property type="evidence" value="ECO:0007669"/>
    <property type="project" value="UniProtKB-KW"/>
</dbReference>
<accession>A0A1B7XUJ4</accession>
<dbReference type="VEuPathDB" id="FungiDB:CH63R_12564"/>
<dbReference type="Pfam" id="PF05368">
    <property type="entry name" value="NmrA"/>
    <property type="match status" value="1"/>
</dbReference>
<dbReference type="SUPFAM" id="SSF51735">
    <property type="entry name" value="NAD(P)-binding Rossmann-fold domains"/>
    <property type="match status" value="1"/>
</dbReference>
<keyword evidence="6" id="KW-1185">Reference proteome</keyword>
<evidence type="ECO:0000313" key="5">
    <source>
        <dbReference type="EMBL" id="OBR03437.1"/>
    </source>
</evidence>
<dbReference type="RefSeq" id="XP_018151955.1">
    <property type="nucleotide sequence ID" value="XM_018307538.1"/>
</dbReference>
<dbReference type="KEGG" id="chig:CH63R_12564"/>
<organism evidence="5 6">
    <name type="scientific">Colletotrichum higginsianum (strain IMI 349063)</name>
    <name type="common">Crucifer anthracnose fungus</name>
    <dbReference type="NCBI Taxonomy" id="759273"/>
    <lineage>
        <taxon>Eukaryota</taxon>
        <taxon>Fungi</taxon>
        <taxon>Dikarya</taxon>
        <taxon>Ascomycota</taxon>
        <taxon>Pezizomycotina</taxon>
        <taxon>Sordariomycetes</taxon>
        <taxon>Hypocreomycetidae</taxon>
        <taxon>Glomerellales</taxon>
        <taxon>Glomerellaceae</taxon>
        <taxon>Colletotrichum</taxon>
        <taxon>Colletotrichum destructivum species complex</taxon>
    </lineage>
</organism>
<dbReference type="InterPro" id="IPR036291">
    <property type="entry name" value="NAD(P)-bd_dom_sf"/>
</dbReference>
<evidence type="ECO:0000256" key="1">
    <source>
        <dbReference type="ARBA" id="ARBA00005725"/>
    </source>
</evidence>
<dbReference type="PANTHER" id="PTHR47706:SF4">
    <property type="entry name" value="NMRA-LIKE DOMAIN-CONTAINING PROTEIN"/>
    <property type="match status" value="1"/>
</dbReference>
<proteinExistence type="inferred from homology"/>
<dbReference type="EMBL" id="LTAN01000009">
    <property type="protein sequence ID" value="OBR03437.1"/>
    <property type="molecule type" value="Genomic_DNA"/>
</dbReference>
<dbReference type="GeneID" id="28871645"/>
<dbReference type="Proteomes" id="UP000092177">
    <property type="component" value="Chromosome 9"/>
</dbReference>
<evidence type="ECO:0000259" key="4">
    <source>
        <dbReference type="Pfam" id="PF05368"/>
    </source>
</evidence>
<dbReference type="InterPro" id="IPR051609">
    <property type="entry name" value="NmrA/Isoflavone_reductase-like"/>
</dbReference>
<dbReference type="Gene3D" id="3.40.50.720">
    <property type="entry name" value="NAD(P)-binding Rossmann-like Domain"/>
    <property type="match status" value="1"/>
</dbReference>
<gene>
    <name evidence="5" type="ORF">CH63R_12564</name>
</gene>
<protein>
    <submittedName>
        <fullName evidence="5">NmrA-like family protein</fullName>
    </submittedName>
</protein>
<sequence length="308" mass="33976">MTIVAVAGGSGSVGRTIVSGLVHHGGHKVFVLSRTAKKPQDGVQYLPVNYANVEATGKALEENKIGTVISAMSVMSPEVSAAQVNLVKAAQKSNSTRRFVVSAYDMMYTRDQIPEYPPAQYAFEAVDALDQTDLEYTRVANGFLSDYYGMPHYKTNLQPWTNFVNLEKKWATIPGDGSAKAHYTTSWDVARYVARLMDLEKWTKVSSICIETLSISEVLALAEKTRGPGFEVVYDDLEKLKSGKVTLDNVSPDYGVDQDEAQAMYAKIHYYAATGKYLVPTEDSLTSKFPEIVPKTVAQVMEESWQGK</sequence>
<dbReference type="OrthoDB" id="419598at2759"/>
<name>A0A1B7XUJ4_COLHI</name>
<dbReference type="PANTHER" id="PTHR47706">
    <property type="entry name" value="NMRA-LIKE FAMILY PROTEIN"/>
    <property type="match status" value="1"/>
</dbReference>